<comment type="caution">
    <text evidence="3">The sequence shown here is derived from an EMBL/GenBank/DDBJ whole genome shotgun (WGS) entry which is preliminary data.</text>
</comment>
<reference evidence="3 4" key="1">
    <citation type="submission" date="2019-02" db="EMBL/GenBank/DDBJ databases">
        <title>Genomic Encyclopedia of Type Strains, Phase IV (KMG-IV): sequencing the most valuable type-strain genomes for metagenomic binning, comparative biology and taxonomic classification.</title>
        <authorList>
            <person name="Goeker M."/>
        </authorList>
    </citation>
    <scope>NUCLEOTIDE SEQUENCE [LARGE SCALE GENOMIC DNA]</scope>
    <source>
        <strain evidence="3 4">DSM 18116</strain>
    </source>
</reference>
<feature type="region of interest" description="Disordered" evidence="1">
    <location>
        <begin position="97"/>
        <end position="153"/>
    </location>
</feature>
<dbReference type="OrthoDB" id="9915352at2"/>
<feature type="region of interest" description="Disordered" evidence="1">
    <location>
        <begin position="54"/>
        <end position="74"/>
    </location>
</feature>
<dbReference type="RefSeq" id="WP_130542229.1">
    <property type="nucleotide sequence ID" value="NZ_CP042431.1"/>
</dbReference>
<accession>A0A4Q7MSI5</accession>
<evidence type="ECO:0000313" key="4">
    <source>
        <dbReference type="Proteomes" id="UP000293874"/>
    </source>
</evidence>
<evidence type="ECO:0000256" key="2">
    <source>
        <dbReference type="SAM" id="SignalP"/>
    </source>
</evidence>
<keyword evidence="2" id="KW-0732">Signal</keyword>
<organism evidence="3 4">
    <name type="scientific">Pseudobacter ginsenosidimutans</name>
    <dbReference type="NCBI Taxonomy" id="661488"/>
    <lineage>
        <taxon>Bacteria</taxon>
        <taxon>Pseudomonadati</taxon>
        <taxon>Bacteroidota</taxon>
        <taxon>Chitinophagia</taxon>
        <taxon>Chitinophagales</taxon>
        <taxon>Chitinophagaceae</taxon>
        <taxon>Pseudobacter</taxon>
    </lineage>
</organism>
<feature type="signal peptide" evidence="2">
    <location>
        <begin position="1"/>
        <end position="23"/>
    </location>
</feature>
<dbReference type="Proteomes" id="UP000293874">
    <property type="component" value="Unassembled WGS sequence"/>
</dbReference>
<feature type="compositionally biased region" description="Polar residues" evidence="1">
    <location>
        <begin position="121"/>
        <end position="131"/>
    </location>
</feature>
<gene>
    <name evidence="3" type="ORF">EV199_3663</name>
</gene>
<evidence type="ECO:0000256" key="1">
    <source>
        <dbReference type="SAM" id="MobiDB-lite"/>
    </source>
</evidence>
<feature type="compositionally biased region" description="Low complexity" evidence="1">
    <location>
        <begin position="103"/>
        <end position="120"/>
    </location>
</feature>
<protein>
    <submittedName>
        <fullName evidence="3">Uncharacterized protein</fullName>
    </submittedName>
</protein>
<dbReference type="AlphaFoldDB" id="A0A4Q7MSI5"/>
<name>A0A4Q7MSI5_9BACT</name>
<keyword evidence="4" id="KW-1185">Reference proteome</keyword>
<dbReference type="EMBL" id="SGXA01000002">
    <property type="protein sequence ID" value="RZS71755.1"/>
    <property type="molecule type" value="Genomic_DNA"/>
</dbReference>
<feature type="compositionally biased region" description="Basic and acidic residues" evidence="1">
    <location>
        <begin position="132"/>
        <end position="142"/>
    </location>
</feature>
<proteinExistence type="predicted"/>
<feature type="chain" id="PRO_5020590805" evidence="2">
    <location>
        <begin position="24"/>
        <end position="153"/>
    </location>
</feature>
<sequence>MRSSYIFGILLILVTAFSNMAMAQQLPSSYSKHEKNMPASVKKAIVKMQANPRSSRVMANSAMRPVQLNTQQRGSIADRERVLAMLLERKSNPKARPIESIANVNRSSNSSRSRMVQMQQTQRHAVTYQTETQKKAERKATADKVLAQMKRKR</sequence>
<evidence type="ECO:0000313" key="3">
    <source>
        <dbReference type="EMBL" id="RZS71755.1"/>
    </source>
</evidence>